<dbReference type="PANTHER" id="PTHR43273:SF2">
    <property type="entry name" value="RADICAL SAM CORE DOMAIN-CONTAINING PROTEIN"/>
    <property type="match status" value="1"/>
</dbReference>
<dbReference type="InterPro" id="IPR058240">
    <property type="entry name" value="rSAM_sf"/>
</dbReference>
<dbReference type="InterPro" id="IPR013785">
    <property type="entry name" value="Aldolase_TIM"/>
</dbReference>
<keyword evidence="2" id="KW-1185">Reference proteome</keyword>
<evidence type="ECO:0000313" key="2">
    <source>
        <dbReference type="Proteomes" id="UP000265618"/>
    </source>
</evidence>
<reference evidence="1 2" key="1">
    <citation type="journal article" date="2018" name="PLoS ONE">
        <title>The draft genome of Kipferlia bialata reveals reductive genome evolution in fornicate parasites.</title>
        <authorList>
            <person name="Tanifuji G."/>
            <person name="Takabayashi S."/>
            <person name="Kume K."/>
            <person name="Takagi M."/>
            <person name="Nakayama T."/>
            <person name="Kamikawa R."/>
            <person name="Inagaki Y."/>
            <person name="Hashimoto T."/>
        </authorList>
    </citation>
    <scope>NUCLEOTIDE SEQUENCE [LARGE SCALE GENOMIC DNA]</scope>
    <source>
        <strain evidence="1">NY0173</strain>
    </source>
</reference>
<dbReference type="EMBL" id="BDIP01000674">
    <property type="protein sequence ID" value="GIQ82374.1"/>
    <property type="molecule type" value="Genomic_DNA"/>
</dbReference>
<gene>
    <name evidence="1" type="ORF">KIPB_003496</name>
</gene>
<dbReference type="InterPro" id="IPR023867">
    <property type="entry name" value="Sulphatase_maturase_rSAM"/>
</dbReference>
<dbReference type="AlphaFoldDB" id="A0A9K3CSA0"/>
<dbReference type="PANTHER" id="PTHR43273">
    <property type="entry name" value="ANAEROBIC SULFATASE-MATURATING ENZYME HOMOLOG ASLB-RELATED"/>
    <property type="match status" value="1"/>
</dbReference>
<dbReference type="Gene3D" id="3.20.20.70">
    <property type="entry name" value="Aldolase class I"/>
    <property type="match status" value="1"/>
</dbReference>
<feature type="non-terminal residue" evidence="1">
    <location>
        <position position="1"/>
    </location>
</feature>
<dbReference type="GO" id="GO:0016491">
    <property type="term" value="F:oxidoreductase activity"/>
    <property type="evidence" value="ECO:0007669"/>
    <property type="project" value="InterPro"/>
</dbReference>
<protein>
    <recommendedName>
        <fullName evidence="3">SPASM domain-containing protein</fullName>
    </recommendedName>
</protein>
<dbReference type="SUPFAM" id="SSF102114">
    <property type="entry name" value="Radical SAM enzymes"/>
    <property type="match status" value="1"/>
</dbReference>
<comment type="caution">
    <text evidence="1">The sequence shown here is derived from an EMBL/GenBank/DDBJ whole genome shotgun (WGS) entry which is preliminary data.</text>
</comment>
<accession>A0A9K3CSA0</accession>
<evidence type="ECO:0008006" key="3">
    <source>
        <dbReference type="Google" id="ProtNLM"/>
    </source>
</evidence>
<organism evidence="1 2">
    <name type="scientific">Kipferlia bialata</name>
    <dbReference type="NCBI Taxonomy" id="797122"/>
    <lineage>
        <taxon>Eukaryota</taxon>
        <taxon>Metamonada</taxon>
        <taxon>Carpediemonas-like organisms</taxon>
        <taxon>Kipferlia</taxon>
    </lineage>
</organism>
<sequence length="330" mass="37105">AKYIMQTNATLLHRVPTEYLLRLECILVSVDGRPETTNAYRGDKVFDRIQQNVTDAIERGYSRSIVARMTCSLSTDIYEEVSYLLDSDRCPIPFDHVYWQLDVEFDAPMNNRWEDFPGWVRDTYVPGLERLHRDWMAQMRKTGKVGGIVPFTSTTETLLFSPDKPCGLRCSAGQEALSITTDGRVLACPIASPDNWNNIGTILCPKAQAAQEAELLAKNPDALKANHPEPLAEGQEEKAPTYHSCVNKANLTNPCPDCDIVGMCGGRCLYANLTQWWGPEGFDHVCDTVRALVRLVKSSDKEIQELIEAGKVDPEEFRYPAKQYSLEIIP</sequence>
<name>A0A9K3CSA0_9EUKA</name>
<dbReference type="Proteomes" id="UP000265618">
    <property type="component" value="Unassembled WGS sequence"/>
</dbReference>
<proteinExistence type="predicted"/>
<evidence type="ECO:0000313" key="1">
    <source>
        <dbReference type="EMBL" id="GIQ82374.1"/>
    </source>
</evidence>
<dbReference type="OrthoDB" id="429626at2759"/>